<evidence type="ECO:0000256" key="1">
    <source>
        <dbReference type="SAM" id="MobiDB-lite"/>
    </source>
</evidence>
<keyword evidence="3" id="KW-1185">Reference proteome</keyword>
<reference evidence="2" key="1">
    <citation type="submission" date="2021-01" db="EMBL/GenBank/DDBJ databases">
        <authorList>
            <consortium name="Genoscope - CEA"/>
            <person name="William W."/>
        </authorList>
    </citation>
    <scope>NUCLEOTIDE SEQUENCE</scope>
</reference>
<gene>
    <name evidence="2" type="ORF">PSON_ATCC_30995.1.T0650084</name>
</gene>
<comment type="caution">
    <text evidence="2">The sequence shown here is derived from an EMBL/GenBank/DDBJ whole genome shotgun (WGS) entry which is preliminary data.</text>
</comment>
<proteinExistence type="predicted"/>
<protein>
    <submittedName>
        <fullName evidence="2">Uncharacterized protein</fullName>
    </submittedName>
</protein>
<dbReference type="AlphaFoldDB" id="A0A8S1NQW8"/>
<accession>A0A8S1NQW8</accession>
<evidence type="ECO:0000313" key="3">
    <source>
        <dbReference type="Proteomes" id="UP000692954"/>
    </source>
</evidence>
<feature type="region of interest" description="Disordered" evidence="1">
    <location>
        <begin position="113"/>
        <end position="132"/>
    </location>
</feature>
<dbReference type="EMBL" id="CAJJDN010000065">
    <property type="protein sequence ID" value="CAD8095777.1"/>
    <property type="molecule type" value="Genomic_DNA"/>
</dbReference>
<feature type="region of interest" description="Disordered" evidence="1">
    <location>
        <begin position="141"/>
        <end position="199"/>
    </location>
</feature>
<dbReference type="OrthoDB" id="305028at2759"/>
<name>A0A8S1NQW8_9CILI</name>
<sequence length="294" mass="34188">MKTFDNTIKPTQKPVCFSVQELLQRYKSTSKESTSTQECQELFQTIQTDTNISLEAPDSKIIQQTYVPDSIKMTSRQHEIEEQPILQDNDVILQINHMHSIFKYLQQEDQSQKLSTKTNSQHSVTSKQTQESLNNQINKNQVHKANQPSQNQNYPLKKKEVSPQRSNSPYRQFLQRPQYNQQNNQQRSKSPFIKNTMVQKLTPKTNKRTTPSASPFRQAKENNLSTINQRTQRTERSQNKLIQIKVKETHNQNQSHVIVDLSKCPTQRVLIKQDTNRPKMKVELSLKSLISNGV</sequence>
<organism evidence="2 3">
    <name type="scientific">Paramecium sonneborni</name>
    <dbReference type="NCBI Taxonomy" id="65129"/>
    <lineage>
        <taxon>Eukaryota</taxon>
        <taxon>Sar</taxon>
        <taxon>Alveolata</taxon>
        <taxon>Ciliophora</taxon>
        <taxon>Intramacronucleata</taxon>
        <taxon>Oligohymenophorea</taxon>
        <taxon>Peniculida</taxon>
        <taxon>Parameciidae</taxon>
        <taxon>Paramecium</taxon>
    </lineage>
</organism>
<evidence type="ECO:0000313" key="2">
    <source>
        <dbReference type="EMBL" id="CAD8095777.1"/>
    </source>
</evidence>
<dbReference type="Proteomes" id="UP000692954">
    <property type="component" value="Unassembled WGS sequence"/>
</dbReference>
<feature type="compositionally biased region" description="Polar residues" evidence="1">
    <location>
        <begin position="141"/>
        <end position="154"/>
    </location>
</feature>